<gene>
    <name evidence="4" type="ORF">C5613_19910</name>
    <name evidence="2" type="ORF">EP51_23420</name>
    <name evidence="3" type="ORF">O4328_08435</name>
    <name evidence="5" type="ORF">Q5707_37265</name>
</gene>
<sequence length="232" mass="25245">MSTHVTSLTLDGLDKLSAHARRCVFWEMDPAAIHSSRGFCDQEFEKEAWLSMVMLEWGSCGQVAVMDGKPVGSALYAPPRTVPRAQLLPTAPVGADAVLLTSLRLEPAGEEQNLGTTLIQAVVADLVRRGVRALEAFGIRNTDGTGPIDTHGMASATAARECSPEECMIPADFLEDNGFEIVAPHHRFPRLRLELNRDHGWKEDVEAALERLIHTATVSMVDIGERTPVGAH</sequence>
<dbReference type="Proteomes" id="UP000028488">
    <property type="component" value="Chromosome"/>
</dbReference>
<evidence type="ECO:0000313" key="7">
    <source>
        <dbReference type="Proteomes" id="UP000239290"/>
    </source>
</evidence>
<reference evidence="4" key="2">
    <citation type="journal article" date="2018" name="Genome Announc.">
        <title>Draft Genome Sequence of Rhodococcus opacus Strain 04-OD7, Which Can Mobilize Phosphate.</title>
        <authorList>
            <person name="Zheng B.X."/>
            <person name="Zhang H.K."/>
            <person name="Ding K."/>
        </authorList>
    </citation>
    <scope>NUCLEOTIDE SEQUENCE</scope>
    <source>
        <strain evidence="4">04-OD7</strain>
    </source>
</reference>
<dbReference type="InterPro" id="IPR000182">
    <property type="entry name" value="GNAT_dom"/>
</dbReference>
<evidence type="ECO:0000313" key="5">
    <source>
        <dbReference type="EMBL" id="WLF47430.1"/>
    </source>
</evidence>
<evidence type="ECO:0000259" key="1">
    <source>
        <dbReference type="PROSITE" id="PS51186"/>
    </source>
</evidence>
<dbReference type="SUPFAM" id="SSF55729">
    <property type="entry name" value="Acyl-CoA N-acyltransferases (Nat)"/>
    <property type="match status" value="1"/>
</dbReference>
<evidence type="ECO:0000313" key="6">
    <source>
        <dbReference type="Proteomes" id="UP000028488"/>
    </source>
</evidence>
<name>A0A076EVS3_RHOOP</name>
<feature type="domain" description="N-acetyltransferase" evidence="1">
    <location>
        <begin position="23"/>
        <end position="198"/>
    </location>
</feature>
<organism evidence="2 6">
    <name type="scientific">Rhodococcus opacus</name>
    <name type="common">Nocardia opaca</name>
    <dbReference type="NCBI Taxonomy" id="37919"/>
    <lineage>
        <taxon>Bacteria</taxon>
        <taxon>Bacillati</taxon>
        <taxon>Actinomycetota</taxon>
        <taxon>Actinomycetes</taxon>
        <taxon>Mycobacteriales</taxon>
        <taxon>Nocardiaceae</taxon>
        <taxon>Rhodococcus</taxon>
    </lineage>
</organism>
<accession>A0A076EVS3</accession>
<dbReference type="EMBL" id="JAPWIS010000003">
    <property type="protein sequence ID" value="MCZ4583713.1"/>
    <property type="molecule type" value="Genomic_DNA"/>
</dbReference>
<dbReference type="PROSITE" id="PS51186">
    <property type="entry name" value="GNAT"/>
    <property type="match status" value="1"/>
</dbReference>
<dbReference type="eggNOG" id="COG3153">
    <property type="taxonomic scope" value="Bacteria"/>
</dbReference>
<dbReference type="Proteomes" id="UP001231166">
    <property type="component" value="Chromosome"/>
</dbReference>
<reference evidence="3" key="5">
    <citation type="submission" date="2022-12" db="EMBL/GenBank/DDBJ databases">
        <authorList>
            <person name="Krivoruchko A.V."/>
            <person name="Elkin A."/>
        </authorList>
    </citation>
    <scope>NUCLEOTIDE SEQUENCE</scope>
    <source>
        <strain evidence="3">IEGM 249</strain>
    </source>
</reference>
<dbReference type="EMBL" id="CP008947">
    <property type="protein sequence ID" value="AII07444.1"/>
    <property type="molecule type" value="Genomic_DNA"/>
</dbReference>
<dbReference type="GO" id="GO:0016747">
    <property type="term" value="F:acyltransferase activity, transferring groups other than amino-acyl groups"/>
    <property type="evidence" value="ECO:0007669"/>
    <property type="project" value="InterPro"/>
</dbReference>
<evidence type="ECO:0000313" key="3">
    <source>
        <dbReference type="EMBL" id="MCZ4583713.1"/>
    </source>
</evidence>
<protein>
    <submittedName>
        <fullName evidence="3">GNAT family N-acetyltransferase</fullName>
    </submittedName>
</protein>
<evidence type="ECO:0000313" key="4">
    <source>
        <dbReference type="EMBL" id="PQP23172.1"/>
    </source>
</evidence>
<evidence type="ECO:0000313" key="8">
    <source>
        <dbReference type="Proteomes" id="UP001066327"/>
    </source>
</evidence>
<reference evidence="7" key="3">
    <citation type="submission" date="2018-02" db="EMBL/GenBank/DDBJ databases">
        <title>Draft genome sequencing of Rhodococcus opacus KU647198.</title>
        <authorList>
            <person name="Zheng B.-X."/>
        </authorList>
    </citation>
    <scope>NUCLEOTIDE SEQUENCE [LARGE SCALE GENOMIC DNA]</scope>
    <source>
        <strain evidence="7">04-OD7</strain>
    </source>
</reference>
<reference evidence="2 6" key="1">
    <citation type="submission" date="2014-07" db="EMBL/GenBank/DDBJ databases">
        <title>Genome Sequence of Rhodococcus opacus Strain R7, a Biodegrader of Mono- and Polycyclic Aromatic Hydrocarbons.</title>
        <authorList>
            <person name="Di Gennaro P."/>
            <person name="Zampolli J."/>
            <person name="Presti I."/>
            <person name="Cappelletti M."/>
            <person name="D'Ursi P."/>
            <person name="Orro A."/>
            <person name="Mezzelani A."/>
            <person name="Milanesi L."/>
        </authorList>
    </citation>
    <scope>NUCLEOTIDE SEQUENCE [LARGE SCALE GENOMIC DNA]</scope>
    <source>
        <strain evidence="2 6">R7</strain>
    </source>
</reference>
<dbReference type="EMBL" id="PUIO01000023">
    <property type="protein sequence ID" value="PQP23172.1"/>
    <property type="molecule type" value="Genomic_DNA"/>
</dbReference>
<dbReference type="RefSeq" id="WP_005560833.1">
    <property type="nucleotide sequence ID" value="NZ_CAJUXZ010000001.1"/>
</dbReference>
<reference evidence="5" key="6">
    <citation type="submission" date="2023-07" db="EMBL/GenBank/DDBJ databases">
        <title>Genomic analysis of Rhodococcus opacus VOC-14 with glycol ethers degradation activity.</title>
        <authorList>
            <person name="Narkevich D.A."/>
            <person name="Hlushen A.M."/>
            <person name="Akhremchuk A.E."/>
            <person name="Sikolenko M.A."/>
            <person name="Valentovich L.N."/>
        </authorList>
    </citation>
    <scope>NUCLEOTIDE SEQUENCE</scope>
    <source>
        <strain evidence="5">VOC-14</strain>
    </source>
</reference>
<proteinExistence type="predicted"/>
<dbReference type="Proteomes" id="UP000239290">
    <property type="component" value="Unassembled WGS sequence"/>
</dbReference>
<dbReference type="InterPro" id="IPR016181">
    <property type="entry name" value="Acyl_CoA_acyltransferase"/>
</dbReference>
<dbReference type="Proteomes" id="UP001066327">
    <property type="component" value="Unassembled WGS sequence"/>
</dbReference>
<keyword evidence="8" id="KW-1185">Reference proteome</keyword>
<reference evidence="4" key="4">
    <citation type="submission" date="2018-02" db="EMBL/GenBank/DDBJ databases">
        <authorList>
            <person name="Cohen D.B."/>
            <person name="Kent A.D."/>
        </authorList>
    </citation>
    <scope>NUCLEOTIDE SEQUENCE</scope>
    <source>
        <strain evidence="4">04-OD7</strain>
    </source>
</reference>
<dbReference type="Gene3D" id="3.40.630.30">
    <property type="match status" value="1"/>
</dbReference>
<evidence type="ECO:0000313" key="2">
    <source>
        <dbReference type="EMBL" id="AII07444.1"/>
    </source>
</evidence>
<dbReference type="EMBL" id="CP130953">
    <property type="protein sequence ID" value="WLF47430.1"/>
    <property type="molecule type" value="Genomic_DNA"/>
</dbReference>
<dbReference type="AlphaFoldDB" id="A0A076EVS3"/>